<evidence type="ECO:0000256" key="1">
    <source>
        <dbReference type="SAM" id="Phobius"/>
    </source>
</evidence>
<keyword evidence="1" id="KW-0472">Membrane</keyword>
<reference evidence="2" key="2">
    <citation type="submission" date="2020-09" db="EMBL/GenBank/DDBJ databases">
        <authorList>
            <person name="Sun Q."/>
            <person name="Kim S."/>
        </authorList>
    </citation>
    <scope>NUCLEOTIDE SEQUENCE</scope>
    <source>
        <strain evidence="2">KCTC 42651</strain>
    </source>
</reference>
<reference evidence="2" key="1">
    <citation type="journal article" date="2014" name="Int. J. Syst. Evol. Microbiol.">
        <title>Complete genome sequence of Corynebacterium casei LMG S-19264T (=DSM 44701T), isolated from a smear-ripened cheese.</title>
        <authorList>
            <consortium name="US DOE Joint Genome Institute (JGI-PGF)"/>
            <person name="Walter F."/>
            <person name="Albersmeier A."/>
            <person name="Kalinowski J."/>
            <person name="Ruckert C."/>
        </authorList>
    </citation>
    <scope>NUCLEOTIDE SEQUENCE</scope>
    <source>
        <strain evidence="2">KCTC 42651</strain>
    </source>
</reference>
<feature type="transmembrane region" description="Helical" evidence="1">
    <location>
        <begin position="55"/>
        <end position="74"/>
    </location>
</feature>
<dbReference type="AlphaFoldDB" id="A0A919CRC9"/>
<keyword evidence="1" id="KW-0812">Transmembrane</keyword>
<gene>
    <name evidence="2" type="ORF">GCM10017083_37850</name>
</gene>
<evidence type="ECO:0008006" key="4">
    <source>
        <dbReference type="Google" id="ProtNLM"/>
    </source>
</evidence>
<dbReference type="SUPFAM" id="SSF51604">
    <property type="entry name" value="Enolase C-terminal domain-like"/>
    <property type="match status" value="1"/>
</dbReference>
<dbReference type="InterPro" id="IPR036849">
    <property type="entry name" value="Enolase-like_C_sf"/>
</dbReference>
<proteinExistence type="predicted"/>
<dbReference type="Proteomes" id="UP000630353">
    <property type="component" value="Unassembled WGS sequence"/>
</dbReference>
<name>A0A919CRC9_9PROT</name>
<dbReference type="EMBL" id="BMZS01000009">
    <property type="protein sequence ID" value="GHD57004.1"/>
    <property type="molecule type" value="Genomic_DNA"/>
</dbReference>
<feature type="transmembrane region" description="Helical" evidence="1">
    <location>
        <begin position="29"/>
        <end position="49"/>
    </location>
</feature>
<accession>A0A919CRC9</accession>
<comment type="caution">
    <text evidence="2">The sequence shown here is derived from an EMBL/GenBank/DDBJ whole genome shotgun (WGS) entry which is preliminary data.</text>
</comment>
<sequence>MFSGYLTVAERCEACGLPMADHDTGDGPAVFVIFILGAVVVPLALWVEAAFEPPLWLHAVLWGTVVMGGTIALLRPLKGVMVALHYRHRTPGG</sequence>
<evidence type="ECO:0000313" key="2">
    <source>
        <dbReference type="EMBL" id="GHD57004.1"/>
    </source>
</evidence>
<dbReference type="Pfam" id="PF06170">
    <property type="entry name" value="DUF983"/>
    <property type="match status" value="1"/>
</dbReference>
<evidence type="ECO:0000313" key="3">
    <source>
        <dbReference type="Proteomes" id="UP000630353"/>
    </source>
</evidence>
<keyword evidence="3" id="KW-1185">Reference proteome</keyword>
<dbReference type="RefSeq" id="WP_308434498.1">
    <property type="nucleotide sequence ID" value="NZ_BMZS01000009.1"/>
</dbReference>
<keyword evidence="1" id="KW-1133">Transmembrane helix</keyword>
<organism evidence="2 3">
    <name type="scientific">Thalassobaculum fulvum</name>
    <dbReference type="NCBI Taxonomy" id="1633335"/>
    <lineage>
        <taxon>Bacteria</taxon>
        <taxon>Pseudomonadati</taxon>
        <taxon>Pseudomonadota</taxon>
        <taxon>Alphaproteobacteria</taxon>
        <taxon>Rhodospirillales</taxon>
        <taxon>Thalassobaculaceae</taxon>
        <taxon>Thalassobaculum</taxon>
    </lineage>
</organism>
<dbReference type="InterPro" id="IPR009325">
    <property type="entry name" value="DUF983"/>
</dbReference>
<protein>
    <recommendedName>
        <fullName evidence="4">DUF983 domain-containing protein</fullName>
    </recommendedName>
</protein>